<reference evidence="5 6" key="1">
    <citation type="submission" date="2017-10" db="EMBL/GenBank/DDBJ databases">
        <title>Novel microbial diversity and functional potential in the marine mammal oral microbiome.</title>
        <authorList>
            <person name="Dudek N.K."/>
            <person name="Sun C.L."/>
            <person name="Burstein D."/>
            <person name="Kantor R.S."/>
            <person name="Aliaga Goltsman D.S."/>
            <person name="Bik E.M."/>
            <person name="Thomas B.C."/>
            <person name="Banfield J.F."/>
            <person name="Relman D.A."/>
        </authorList>
    </citation>
    <scope>NUCLEOTIDE SEQUENCE [LARGE SCALE GENOMIC DNA]</scope>
    <source>
        <strain evidence="5">DOLZORAL124_49_17</strain>
    </source>
</reference>
<dbReference type="Pfam" id="PF01078">
    <property type="entry name" value="Mg_chelatase"/>
    <property type="match status" value="1"/>
</dbReference>
<evidence type="ECO:0000313" key="5">
    <source>
        <dbReference type="EMBL" id="PID56257.1"/>
    </source>
</evidence>
<dbReference type="GO" id="GO:0006508">
    <property type="term" value="P:proteolysis"/>
    <property type="evidence" value="ECO:0007669"/>
    <property type="project" value="UniProtKB-KW"/>
</dbReference>
<dbReference type="PANTHER" id="PTHR32039:SF7">
    <property type="entry name" value="COMPETENCE PROTEIN COMM"/>
    <property type="match status" value="1"/>
</dbReference>
<dbReference type="SUPFAM" id="SSF52540">
    <property type="entry name" value="P-loop containing nucleoside triphosphate hydrolases"/>
    <property type="match status" value="1"/>
</dbReference>
<dbReference type="InterPro" id="IPR025158">
    <property type="entry name" value="Mg_chelat-rel_C"/>
</dbReference>
<protein>
    <submittedName>
        <fullName evidence="5">ATP-dependent protease</fullName>
    </submittedName>
</protein>
<keyword evidence="2" id="KW-0547">Nucleotide-binding</keyword>
<evidence type="ECO:0000313" key="6">
    <source>
        <dbReference type="Proteomes" id="UP000229740"/>
    </source>
</evidence>
<evidence type="ECO:0000259" key="4">
    <source>
        <dbReference type="PROSITE" id="PS50051"/>
    </source>
</evidence>
<dbReference type="PROSITE" id="PS50051">
    <property type="entry name" value="MCM_2"/>
    <property type="match status" value="1"/>
</dbReference>
<dbReference type="InterPro" id="IPR004482">
    <property type="entry name" value="Mg_chelat-rel"/>
</dbReference>
<dbReference type="Proteomes" id="UP000229740">
    <property type="component" value="Unassembled WGS sequence"/>
</dbReference>
<dbReference type="InterPro" id="IPR001208">
    <property type="entry name" value="MCM_dom"/>
</dbReference>
<gene>
    <name evidence="5" type="ORF">CSB45_12045</name>
</gene>
<dbReference type="PRINTS" id="PR01657">
    <property type="entry name" value="MCMFAMILY"/>
</dbReference>
<dbReference type="GO" id="GO:0003677">
    <property type="term" value="F:DNA binding"/>
    <property type="evidence" value="ECO:0007669"/>
    <property type="project" value="InterPro"/>
</dbReference>
<feature type="domain" description="MCM C-terminal AAA(+) ATPase" evidence="4">
    <location>
        <begin position="293"/>
        <end position="351"/>
    </location>
</feature>
<sequence length="513" mass="55639">MLAKVMSGAVLGIDAYLVEAEVDLSFGLAYFGVVGLPDGAVKESRERVKAAIANTGFAFPVNRIIVNLAPADIKKEGSAFDLPIAIGILSAMGMVEDEKLPHYMFVGELSLDGGVRPIKGALSLAAAAHRQQLTGILLPAENAREAAVVDGIDVHPVESLAQAVEFLNGSRDIEKLQLDVDEIFRQSSLYEVDFSDVKGQNHVKRAMEVAAAGSHNILMIGPPGSGKTMLSRRIPTILPTLGFQEAIETTKIYSVAGILPSKKALVATRPFRSPHHTISSAGLIGGGTIPRPGEVSLAHNGVLFLDELPEFNRNALEVMRQPLEDAEVTISRAAISLTYPSRFMLIAAMNPCPCGFLGDPTRSCVCTPPAVQRYMARISGPLMDRIDIHIEVPAVHYRDLSSTRAEESSAAIRRRVQAARSRQMERFSAGSTTFCNAQLSAKHICETCVLDDESHALLKMAMERLGLSARAYTRILKVSRTIADLAGAERIKSEHVSEAIQYRSLDRELWLQH</sequence>
<dbReference type="GO" id="GO:0008233">
    <property type="term" value="F:peptidase activity"/>
    <property type="evidence" value="ECO:0007669"/>
    <property type="project" value="UniProtKB-KW"/>
</dbReference>
<dbReference type="InterPro" id="IPR027417">
    <property type="entry name" value="P-loop_NTPase"/>
</dbReference>
<dbReference type="InterPro" id="IPR003593">
    <property type="entry name" value="AAA+_ATPase"/>
</dbReference>
<keyword evidence="3" id="KW-0067">ATP-binding</keyword>
<proteinExistence type="inferred from homology"/>
<dbReference type="PANTHER" id="PTHR32039">
    <property type="entry name" value="MAGNESIUM-CHELATASE SUBUNIT CHLI"/>
    <property type="match status" value="1"/>
</dbReference>
<dbReference type="Gene3D" id="3.30.230.10">
    <property type="match status" value="1"/>
</dbReference>
<dbReference type="NCBIfam" id="TIGR00368">
    <property type="entry name" value="YifB family Mg chelatase-like AAA ATPase"/>
    <property type="match status" value="1"/>
</dbReference>
<accession>A0A2G6E2S8</accession>
<dbReference type="SUPFAM" id="SSF54211">
    <property type="entry name" value="Ribosomal protein S5 domain 2-like"/>
    <property type="match status" value="1"/>
</dbReference>
<dbReference type="GO" id="GO:0005524">
    <property type="term" value="F:ATP binding"/>
    <property type="evidence" value="ECO:0007669"/>
    <property type="project" value="UniProtKB-KW"/>
</dbReference>
<dbReference type="SMART" id="SM00382">
    <property type="entry name" value="AAA"/>
    <property type="match status" value="1"/>
</dbReference>
<dbReference type="AlphaFoldDB" id="A0A2G6E2S8"/>
<evidence type="ECO:0000256" key="3">
    <source>
        <dbReference type="ARBA" id="ARBA00022840"/>
    </source>
</evidence>
<dbReference type="InterPro" id="IPR045006">
    <property type="entry name" value="CHLI-like"/>
</dbReference>
<evidence type="ECO:0000256" key="1">
    <source>
        <dbReference type="ARBA" id="ARBA00006354"/>
    </source>
</evidence>
<organism evidence="5 6">
    <name type="scientific">candidate division KSB3 bacterium</name>
    <dbReference type="NCBI Taxonomy" id="2044937"/>
    <lineage>
        <taxon>Bacteria</taxon>
        <taxon>candidate division KSB3</taxon>
    </lineage>
</organism>
<dbReference type="InterPro" id="IPR014721">
    <property type="entry name" value="Ribsml_uS5_D2-typ_fold_subgr"/>
</dbReference>
<comment type="similarity">
    <text evidence="1">Belongs to the Mg-chelatase subunits D/I family. ComM subfamily.</text>
</comment>
<comment type="caution">
    <text evidence="5">The sequence shown here is derived from an EMBL/GenBank/DDBJ whole genome shotgun (WGS) entry which is preliminary data.</text>
</comment>
<dbReference type="Pfam" id="PF13335">
    <property type="entry name" value="Mg_chelatase_C"/>
    <property type="match status" value="1"/>
</dbReference>
<keyword evidence="5" id="KW-0378">Hydrolase</keyword>
<dbReference type="Gene3D" id="3.40.50.300">
    <property type="entry name" value="P-loop containing nucleotide triphosphate hydrolases"/>
    <property type="match status" value="1"/>
</dbReference>
<keyword evidence="5" id="KW-0645">Protease</keyword>
<dbReference type="Pfam" id="PF13541">
    <property type="entry name" value="ChlI"/>
    <property type="match status" value="1"/>
</dbReference>
<name>A0A2G6E2S8_9BACT</name>
<dbReference type="EMBL" id="PDPS01000036">
    <property type="protein sequence ID" value="PID56257.1"/>
    <property type="molecule type" value="Genomic_DNA"/>
</dbReference>
<dbReference type="InterPro" id="IPR000523">
    <property type="entry name" value="Mg_chelatse_chII-like_cat_dom"/>
</dbReference>
<dbReference type="InterPro" id="IPR020568">
    <property type="entry name" value="Ribosomal_Su5_D2-typ_SF"/>
</dbReference>
<evidence type="ECO:0000256" key="2">
    <source>
        <dbReference type="ARBA" id="ARBA00022741"/>
    </source>
</evidence>